<accession>A0ABU6SIS2</accession>
<keyword evidence="3" id="KW-1185">Reference proteome</keyword>
<feature type="region of interest" description="Disordered" evidence="1">
    <location>
        <begin position="33"/>
        <end position="56"/>
    </location>
</feature>
<evidence type="ECO:0000313" key="3">
    <source>
        <dbReference type="Proteomes" id="UP001341840"/>
    </source>
</evidence>
<organism evidence="2 3">
    <name type="scientific">Stylosanthes scabra</name>
    <dbReference type="NCBI Taxonomy" id="79078"/>
    <lineage>
        <taxon>Eukaryota</taxon>
        <taxon>Viridiplantae</taxon>
        <taxon>Streptophyta</taxon>
        <taxon>Embryophyta</taxon>
        <taxon>Tracheophyta</taxon>
        <taxon>Spermatophyta</taxon>
        <taxon>Magnoliopsida</taxon>
        <taxon>eudicotyledons</taxon>
        <taxon>Gunneridae</taxon>
        <taxon>Pentapetalae</taxon>
        <taxon>rosids</taxon>
        <taxon>fabids</taxon>
        <taxon>Fabales</taxon>
        <taxon>Fabaceae</taxon>
        <taxon>Papilionoideae</taxon>
        <taxon>50 kb inversion clade</taxon>
        <taxon>dalbergioids sensu lato</taxon>
        <taxon>Dalbergieae</taxon>
        <taxon>Pterocarpus clade</taxon>
        <taxon>Stylosanthes</taxon>
    </lineage>
</organism>
<reference evidence="2 3" key="1">
    <citation type="journal article" date="2023" name="Plants (Basel)">
        <title>Bridging the Gap: Combining Genomics and Transcriptomics Approaches to Understand Stylosanthes scabra, an Orphan Legume from the Brazilian Caatinga.</title>
        <authorList>
            <person name="Ferreira-Neto J.R.C."/>
            <person name="da Silva M.D."/>
            <person name="Binneck E."/>
            <person name="de Melo N.F."/>
            <person name="da Silva R.H."/>
            <person name="de Melo A.L.T.M."/>
            <person name="Pandolfi V."/>
            <person name="Bustamante F.O."/>
            <person name="Brasileiro-Vidal A.C."/>
            <person name="Benko-Iseppon A.M."/>
        </authorList>
    </citation>
    <scope>NUCLEOTIDE SEQUENCE [LARGE SCALE GENOMIC DNA]</scope>
    <source>
        <tissue evidence="2">Leaves</tissue>
    </source>
</reference>
<gene>
    <name evidence="2" type="ORF">PIB30_054615</name>
</gene>
<evidence type="ECO:0000256" key="1">
    <source>
        <dbReference type="SAM" id="MobiDB-lite"/>
    </source>
</evidence>
<dbReference type="Proteomes" id="UP001341840">
    <property type="component" value="Unassembled WGS sequence"/>
</dbReference>
<proteinExistence type="predicted"/>
<evidence type="ECO:0000313" key="2">
    <source>
        <dbReference type="EMBL" id="MED6136281.1"/>
    </source>
</evidence>
<feature type="compositionally biased region" description="Basic and acidic residues" evidence="1">
    <location>
        <begin position="42"/>
        <end position="56"/>
    </location>
</feature>
<dbReference type="EMBL" id="JASCZI010060833">
    <property type="protein sequence ID" value="MED6136281.1"/>
    <property type="molecule type" value="Genomic_DNA"/>
</dbReference>
<comment type="caution">
    <text evidence="2">The sequence shown here is derived from an EMBL/GenBank/DDBJ whole genome shotgun (WGS) entry which is preliminary data.</text>
</comment>
<protein>
    <submittedName>
        <fullName evidence="2">Uncharacterized protein</fullName>
    </submittedName>
</protein>
<name>A0ABU6SIS2_9FABA</name>
<sequence>MVKPISRRILRKDIELEDGLPIVCMRGGRRKHVNAGKVDAGSQKDGEQKGREDTEKVRNGNSVTAKVVVGSGLVKILSKREVRVLWKKENERGKLHVLEAFFFNMKKELVNLGNMNPNR</sequence>